<evidence type="ECO:0000313" key="4">
    <source>
        <dbReference type="Proteomes" id="UP001177120"/>
    </source>
</evidence>
<feature type="transmembrane region" description="Helical" evidence="1">
    <location>
        <begin position="12"/>
        <end position="37"/>
    </location>
</feature>
<gene>
    <name evidence="3" type="ORF">JQC72_14025</name>
</gene>
<proteinExistence type="predicted"/>
<accession>A0ABS2WM73</accession>
<name>A0ABS2WM73_9BACL</name>
<feature type="domain" description="Putative Flp pilus-assembly TadG-like N-terminal" evidence="2">
    <location>
        <begin position="10"/>
        <end position="54"/>
    </location>
</feature>
<organism evidence="3 4">
    <name type="scientific">Polycladomyces zharkentensis</name>
    <dbReference type="NCBI Taxonomy" id="2807616"/>
    <lineage>
        <taxon>Bacteria</taxon>
        <taxon>Bacillati</taxon>
        <taxon>Bacillota</taxon>
        <taxon>Bacilli</taxon>
        <taxon>Bacillales</taxon>
        <taxon>Thermoactinomycetaceae</taxon>
        <taxon>Polycladomyces</taxon>
    </lineage>
</organism>
<sequence>MFKKLTDQRGNVTVAWVAILPGFIILALFMGSAMLAWATHSSAQVAADAGSLAATKKLDELIMADFFPFLKNEAIPIPDELKDSEHDLNNEKKMEQIMNKLLSNPVIKERFVQFILDEHRDEIANTVRYYVVKNGGDSKGKIIFPVYGRIQVEARKKYEPLDWDYVSGYIEGTGYGPSRLYLKLLPEKSIEINY</sequence>
<dbReference type="Proteomes" id="UP001177120">
    <property type="component" value="Unassembled WGS sequence"/>
</dbReference>
<reference evidence="3" key="1">
    <citation type="journal article" date="2024" name="Int. J. Syst. Evol. Microbiol.">
        <title>Polycladomyces zharkentensis sp. nov., a novel thermophilic cellulose- and starch-degrading member of the Bacillota from a geothermal aquifer in Kazakhstan.</title>
        <authorList>
            <person name="Mashzhan A."/>
            <person name="Kistaubayeva A."/>
            <person name="Javier-Lopez R."/>
            <person name="Bissenova U."/>
            <person name="Bissenbay A."/>
            <person name="Birkeland N.K."/>
        </authorList>
    </citation>
    <scope>NUCLEOTIDE SEQUENCE</scope>
    <source>
        <strain evidence="3">ZKZ2T</strain>
    </source>
</reference>
<protein>
    <submittedName>
        <fullName evidence="3">Tad domain-containing protein</fullName>
    </submittedName>
</protein>
<dbReference type="EMBL" id="JAFHAP010000014">
    <property type="protein sequence ID" value="MBN2910617.1"/>
    <property type="molecule type" value="Genomic_DNA"/>
</dbReference>
<keyword evidence="1" id="KW-1133">Transmembrane helix</keyword>
<evidence type="ECO:0000313" key="3">
    <source>
        <dbReference type="EMBL" id="MBN2910617.1"/>
    </source>
</evidence>
<dbReference type="RefSeq" id="WP_205496701.1">
    <property type="nucleotide sequence ID" value="NZ_JAFHAP010000014.1"/>
</dbReference>
<evidence type="ECO:0000259" key="2">
    <source>
        <dbReference type="Pfam" id="PF13400"/>
    </source>
</evidence>
<dbReference type="Pfam" id="PF13400">
    <property type="entry name" value="Tad"/>
    <property type="match status" value="1"/>
</dbReference>
<keyword evidence="1" id="KW-0812">Transmembrane</keyword>
<keyword evidence="1" id="KW-0472">Membrane</keyword>
<keyword evidence="4" id="KW-1185">Reference proteome</keyword>
<dbReference type="InterPro" id="IPR028087">
    <property type="entry name" value="Tad_N"/>
</dbReference>
<evidence type="ECO:0000256" key="1">
    <source>
        <dbReference type="SAM" id="Phobius"/>
    </source>
</evidence>
<comment type="caution">
    <text evidence="3">The sequence shown here is derived from an EMBL/GenBank/DDBJ whole genome shotgun (WGS) entry which is preliminary data.</text>
</comment>